<proteinExistence type="predicted"/>
<dbReference type="AlphaFoldDB" id="A0A3B4GG39"/>
<dbReference type="STRING" id="303518.ENSPNYP00000021895"/>
<reference evidence="3" key="1">
    <citation type="submission" date="2023-09" db="UniProtKB">
        <authorList>
            <consortium name="Ensembl"/>
        </authorList>
    </citation>
    <scope>IDENTIFICATION</scope>
</reference>
<feature type="chain" id="PRO_5017193599" evidence="2">
    <location>
        <begin position="22"/>
        <end position="353"/>
    </location>
</feature>
<evidence type="ECO:0000256" key="1">
    <source>
        <dbReference type="SAM" id="MobiDB-lite"/>
    </source>
</evidence>
<accession>A0A3B4GG39</accession>
<organism evidence="3">
    <name type="scientific">Pundamilia nyererei</name>
    <dbReference type="NCBI Taxonomy" id="303518"/>
    <lineage>
        <taxon>Eukaryota</taxon>
        <taxon>Metazoa</taxon>
        <taxon>Chordata</taxon>
        <taxon>Craniata</taxon>
        <taxon>Vertebrata</taxon>
        <taxon>Euteleostomi</taxon>
        <taxon>Actinopterygii</taxon>
        <taxon>Neopterygii</taxon>
        <taxon>Teleostei</taxon>
        <taxon>Neoteleostei</taxon>
        <taxon>Acanthomorphata</taxon>
        <taxon>Ovalentaria</taxon>
        <taxon>Cichlomorphae</taxon>
        <taxon>Cichliformes</taxon>
        <taxon>Cichlidae</taxon>
        <taxon>African cichlids</taxon>
        <taxon>Pseudocrenilabrinae</taxon>
        <taxon>Haplochromini</taxon>
        <taxon>Pundamilia</taxon>
    </lineage>
</organism>
<evidence type="ECO:0000313" key="3">
    <source>
        <dbReference type="Ensembl" id="ENSPNYP00000021895.1"/>
    </source>
</evidence>
<dbReference type="PANTHER" id="PTHR14241:SF28">
    <property type="entry name" value="INTERFERON-INDUCED PROTEIN 44-LIKE"/>
    <property type="match status" value="1"/>
</dbReference>
<name>A0A3B4GG39_9CICH</name>
<feature type="signal peptide" evidence="2">
    <location>
        <begin position="1"/>
        <end position="21"/>
    </location>
</feature>
<dbReference type="SUPFAM" id="SSF52540">
    <property type="entry name" value="P-loop containing nucleoside triphosphate hydrolases"/>
    <property type="match status" value="1"/>
</dbReference>
<dbReference type="GeneTree" id="ENSGT00940000165866"/>
<feature type="region of interest" description="Disordered" evidence="1">
    <location>
        <begin position="46"/>
        <end position="73"/>
    </location>
</feature>
<protein>
    <submittedName>
        <fullName evidence="3">Interferon-induced protein 44-like</fullName>
    </submittedName>
</protein>
<dbReference type="InterPro" id="IPR027417">
    <property type="entry name" value="P-loop_NTPase"/>
</dbReference>
<dbReference type="Ensembl" id="ENSPNYT00000022429.1">
    <property type="protein sequence ID" value="ENSPNYP00000021895.1"/>
    <property type="gene ID" value="ENSPNYG00000016531.1"/>
</dbReference>
<dbReference type="Gene3D" id="3.40.50.300">
    <property type="entry name" value="P-loop containing nucleotide triphosphate hydrolases"/>
    <property type="match status" value="1"/>
</dbReference>
<keyword evidence="2" id="KW-0732">Signal</keyword>
<evidence type="ECO:0000256" key="2">
    <source>
        <dbReference type="SAM" id="SignalP"/>
    </source>
</evidence>
<sequence length="353" mass="38523">MCTFVFLISFGGFSIGPPASTTKPSSSNGLTTLTAAPITSVQPAFGTTTLTRDDNSEVTNSSETREPRPQFTFLGEPPFTQSSFVKDPNKYEKPLTSQVLFTECITEPRRKTSLMEAITSYRRSCEEVPQARVLLLGPVSSGKSSFISSVQSVFNGRVTNRAMVGSFSSGFTKKLQSFNIRGKKGEDHTGLVLCDTMGMSEDGMTGLTLHDILSVVKGHVPEGHKFSPDQPVSASETVGYVKRPSLKDKVHCVAFVVDASKITTYPKGLSTTFKQLRKHISDLGVHQVALLTHVDQVCLQTAKDVTGVYESRTIQDVVNVLLLSAVDHILQYADLYFQDNAPQNKELKTALDL</sequence>
<dbReference type="PANTHER" id="PTHR14241">
    <property type="entry name" value="INTERFERON-INDUCED PROTEIN 44"/>
    <property type="match status" value="1"/>
</dbReference>
<dbReference type="GO" id="GO:0006955">
    <property type="term" value="P:immune response"/>
    <property type="evidence" value="ECO:0007669"/>
    <property type="project" value="TreeGrafter"/>
</dbReference>